<dbReference type="GO" id="GO:0003676">
    <property type="term" value="F:nucleic acid binding"/>
    <property type="evidence" value="ECO:0007669"/>
    <property type="project" value="InterPro"/>
</dbReference>
<dbReference type="Pfam" id="PF01368">
    <property type="entry name" value="DHH"/>
    <property type="match status" value="1"/>
</dbReference>
<feature type="domain" description="DDH" evidence="1">
    <location>
        <begin position="8"/>
        <end position="115"/>
    </location>
</feature>
<evidence type="ECO:0000313" key="3">
    <source>
        <dbReference type="EMBL" id="PWQ92532.1"/>
    </source>
</evidence>
<dbReference type="PANTHER" id="PTHR42146:SF1">
    <property type="entry name" value="OLIGORIBONUCLEASE NRNB"/>
    <property type="match status" value="1"/>
</dbReference>
<dbReference type="RefSeq" id="WP_109839555.1">
    <property type="nucleotide sequence ID" value="NZ_QGKM01000084.1"/>
</dbReference>
<dbReference type="InterPro" id="IPR003156">
    <property type="entry name" value="DHHA1_dom"/>
</dbReference>
<evidence type="ECO:0000259" key="2">
    <source>
        <dbReference type="Pfam" id="PF02272"/>
    </source>
</evidence>
<feature type="domain" description="DHHA1" evidence="2">
    <location>
        <begin position="232"/>
        <end position="319"/>
    </location>
</feature>
<dbReference type="AlphaFoldDB" id="A0A317C8R8"/>
<reference evidence="3 4" key="1">
    <citation type="submission" date="2018-05" db="EMBL/GenBank/DDBJ databases">
        <title>Leucothrix arctica sp. nov., isolated from Arctic seawater.</title>
        <authorList>
            <person name="Choi A."/>
            <person name="Baek K."/>
        </authorList>
    </citation>
    <scope>NUCLEOTIDE SEQUENCE [LARGE SCALE GENOMIC DNA]</scope>
    <source>
        <strain evidence="3 4">JCM 18388</strain>
    </source>
</reference>
<proteinExistence type="predicted"/>
<organism evidence="3 4">
    <name type="scientific">Leucothrix pacifica</name>
    <dbReference type="NCBI Taxonomy" id="1247513"/>
    <lineage>
        <taxon>Bacteria</taxon>
        <taxon>Pseudomonadati</taxon>
        <taxon>Pseudomonadota</taxon>
        <taxon>Gammaproteobacteria</taxon>
        <taxon>Thiotrichales</taxon>
        <taxon>Thiotrichaceae</taxon>
        <taxon>Leucothrix</taxon>
    </lineage>
</organism>
<dbReference type="OrthoDB" id="5429547at2"/>
<comment type="caution">
    <text evidence="3">The sequence shown here is derived from an EMBL/GenBank/DDBJ whole genome shotgun (WGS) entry which is preliminary data.</text>
</comment>
<keyword evidence="3" id="KW-0808">Transferase</keyword>
<protein>
    <submittedName>
        <fullName evidence="3">Acetyltransferase</fullName>
    </submittedName>
</protein>
<dbReference type="InterPro" id="IPR038763">
    <property type="entry name" value="DHH_sf"/>
</dbReference>
<evidence type="ECO:0000313" key="4">
    <source>
        <dbReference type="Proteomes" id="UP000245539"/>
    </source>
</evidence>
<name>A0A317C8R8_9GAMM</name>
<accession>A0A317C8R8</accession>
<dbReference type="PANTHER" id="PTHR42146">
    <property type="entry name" value="3',5'-CYCLIC-NUCLEOTIDE PHOSPHODIESTERASE"/>
    <property type="match status" value="1"/>
</dbReference>
<dbReference type="InterPro" id="IPR052968">
    <property type="entry name" value="Nucleotide_metab_enz"/>
</dbReference>
<dbReference type="SUPFAM" id="SSF64182">
    <property type="entry name" value="DHH phosphoesterases"/>
    <property type="match status" value="1"/>
</dbReference>
<dbReference type="Pfam" id="PF02272">
    <property type="entry name" value="DHHA1"/>
    <property type="match status" value="1"/>
</dbReference>
<gene>
    <name evidence="3" type="ORF">DKW60_20625</name>
</gene>
<dbReference type="GO" id="GO:0016740">
    <property type="term" value="F:transferase activity"/>
    <property type="evidence" value="ECO:0007669"/>
    <property type="project" value="UniProtKB-KW"/>
</dbReference>
<dbReference type="EMBL" id="QGKM01000084">
    <property type="protein sequence ID" value="PWQ92532.1"/>
    <property type="molecule type" value="Genomic_DNA"/>
</dbReference>
<dbReference type="Proteomes" id="UP000245539">
    <property type="component" value="Unassembled WGS sequence"/>
</dbReference>
<keyword evidence="4" id="KW-1185">Reference proteome</keyword>
<sequence length="321" mass="35071">MKYIDVFNGDADGICALLQLRNAKPIDSELVTGVKRDIKLLSRVDASADDQVTVLDISLDSNREGLEQLLEKGAKVEYFDHHFAGDTLMEHDNLSTHINTAADCCTSTLVNLHLEGAFQHWAIVGAYGDNLKKVGEALSIASGLDEAQREQLENLGIYMNYNGYGATVDDLHFTPADLFLAMKDYASPFEFFEKGKATFDKLEQGYLQDMANAEKTAAMHETAASAAFMLPNEAWSRRVSGVYGNALANEFPDRAHAVITEREAGGYLVSVRAPLNNKTGADEICRQFPSGGGRKAAAGINELPEDQLQSFIDTLDAFYAA</sequence>
<dbReference type="InterPro" id="IPR001667">
    <property type="entry name" value="DDH_dom"/>
</dbReference>
<evidence type="ECO:0000259" key="1">
    <source>
        <dbReference type="Pfam" id="PF01368"/>
    </source>
</evidence>